<organism evidence="3 4">
    <name type="scientific">Haplochromis burtoni</name>
    <name type="common">Burton's mouthbrooder</name>
    <name type="synonym">Chromis burtoni</name>
    <dbReference type="NCBI Taxonomy" id="8153"/>
    <lineage>
        <taxon>Eukaryota</taxon>
        <taxon>Metazoa</taxon>
        <taxon>Chordata</taxon>
        <taxon>Craniata</taxon>
        <taxon>Vertebrata</taxon>
        <taxon>Euteleostomi</taxon>
        <taxon>Actinopterygii</taxon>
        <taxon>Neopterygii</taxon>
        <taxon>Teleostei</taxon>
        <taxon>Neoteleostei</taxon>
        <taxon>Acanthomorphata</taxon>
        <taxon>Ovalentaria</taxon>
        <taxon>Cichlomorphae</taxon>
        <taxon>Cichliformes</taxon>
        <taxon>Cichlidae</taxon>
        <taxon>African cichlids</taxon>
        <taxon>Pseudocrenilabrinae</taxon>
        <taxon>Haplochromini</taxon>
        <taxon>Haplochromis</taxon>
    </lineage>
</organism>
<feature type="compositionally biased region" description="Basic and acidic residues" evidence="2">
    <location>
        <begin position="334"/>
        <end position="355"/>
    </location>
</feature>
<evidence type="ECO:0000313" key="4">
    <source>
        <dbReference type="Proteomes" id="UP000264840"/>
    </source>
</evidence>
<dbReference type="Ensembl" id="ENSHBUT00000009872.1">
    <property type="protein sequence ID" value="ENSHBUP00000023922.1"/>
    <property type="gene ID" value="ENSHBUG00000004996.1"/>
</dbReference>
<feature type="compositionally biased region" description="Polar residues" evidence="2">
    <location>
        <begin position="311"/>
        <end position="332"/>
    </location>
</feature>
<dbReference type="OrthoDB" id="366390at2759"/>
<dbReference type="Gene3D" id="1.25.40.20">
    <property type="entry name" value="Ankyrin repeat-containing domain"/>
    <property type="match status" value="1"/>
</dbReference>
<dbReference type="InterPro" id="IPR002110">
    <property type="entry name" value="Ankyrin_rpt"/>
</dbReference>
<dbReference type="GeneID" id="102308989"/>
<evidence type="ECO:0000256" key="2">
    <source>
        <dbReference type="SAM" id="MobiDB-lite"/>
    </source>
</evidence>
<dbReference type="PROSITE" id="PS50088">
    <property type="entry name" value="ANK_REPEAT"/>
    <property type="match status" value="3"/>
</dbReference>
<dbReference type="Pfam" id="PF00023">
    <property type="entry name" value="Ank"/>
    <property type="match status" value="1"/>
</dbReference>
<dbReference type="InterPro" id="IPR036770">
    <property type="entry name" value="Ankyrin_rpt-contain_sf"/>
</dbReference>
<dbReference type="PANTHER" id="PTHR24176">
    <property type="entry name" value="ANKYRIN REPEAT DOMAIN-CONTAINING PROTEIN 31-RELATED"/>
    <property type="match status" value="1"/>
</dbReference>
<dbReference type="GeneTree" id="ENSGT00940000154742"/>
<reference evidence="3" key="2">
    <citation type="submission" date="2025-09" db="UniProtKB">
        <authorList>
            <consortium name="Ensembl"/>
        </authorList>
    </citation>
    <scope>IDENTIFICATION</scope>
</reference>
<dbReference type="PANTHER" id="PTHR24176:SF14">
    <property type="entry name" value="ANKYRIN REPEAT DOMAIN-CONTAINING PROTEIN 31"/>
    <property type="match status" value="1"/>
</dbReference>
<feature type="repeat" description="ANK" evidence="1">
    <location>
        <begin position="236"/>
        <end position="268"/>
    </location>
</feature>
<feature type="repeat" description="ANK" evidence="1">
    <location>
        <begin position="170"/>
        <end position="202"/>
    </location>
</feature>
<proteinExistence type="predicted"/>
<dbReference type="SUPFAM" id="SSF48403">
    <property type="entry name" value="Ankyrin repeat"/>
    <property type="match status" value="1"/>
</dbReference>
<dbReference type="SMART" id="SM00248">
    <property type="entry name" value="ANK"/>
    <property type="match status" value="3"/>
</dbReference>
<keyword evidence="4" id="KW-1185">Reference proteome</keyword>
<protein>
    <submittedName>
        <fullName evidence="3">Putative ankyrin repeat domain-containing protein 31</fullName>
    </submittedName>
</protein>
<dbReference type="RefSeq" id="XP_014188974.1">
    <property type="nucleotide sequence ID" value="XM_014333488.2"/>
</dbReference>
<dbReference type="STRING" id="8153.ENSHBUP00000023922"/>
<dbReference type="AlphaFoldDB" id="A0A3Q3CJE7"/>
<evidence type="ECO:0000313" key="3">
    <source>
        <dbReference type="Ensembl" id="ENSHBUP00000023922.1"/>
    </source>
</evidence>
<keyword evidence="1" id="KW-0040">ANK repeat</keyword>
<dbReference type="InterPro" id="IPR042334">
    <property type="entry name" value="ANKRD31"/>
</dbReference>
<dbReference type="PROSITE" id="PS50297">
    <property type="entry name" value="ANK_REP_REGION"/>
    <property type="match status" value="3"/>
</dbReference>
<accession>A0A3Q3CJE7</accession>
<reference evidence="3" key="1">
    <citation type="submission" date="2025-08" db="UniProtKB">
        <authorList>
            <consortium name="Ensembl"/>
        </authorList>
    </citation>
    <scope>IDENTIFICATION</scope>
</reference>
<dbReference type="Proteomes" id="UP000264840">
    <property type="component" value="Unplaced"/>
</dbReference>
<sequence>MNCGGAALDYSKKEIKDKGSGPINHQQHLMKVEHLESIRSDNSYEMNRHRTAALRDNLEMTQNFSQENYRTGDLSSSDDDSLSLLKDLSPRQNKEVARVVLIADSDPEAGNKETKQKREMKINNLKPTEPVTSNCIQSTSGYGEASSQAAKVSRRVKIPSQKNLHKRNGTGETLLHAACKKGDLIQVKMLIQAGISVNMEDYAGWTALHEASAVGDEAVVEQLLKAGADANVRSFDGVTPLHDAVFSGHYQVVKLLLQSGANASDRNTSGLSALDMAKEEHIKELLRTFQVSSVNHTKSYNASSKHREPGATSSEPRCQSSPNCSETSNLQWRDSGDKGGARGPRDFELRQKDATTHNPSHSEAITVILEEVRRKQTEMSTWPLTSLNDADRYHAALTEIQSVLIEALAKQQSEKENLAQKYRSVPDCLRHCLLKSQISSLASCQKTLIEILQNQMYLVEMYITTRAKLSLDSSNPRETRGYNQCSHKAPTPANLLRSTRCDQSASSCPDTPQPGIALEHFSIMIRRKNALIQNRAVDNSRRLSVLIQRGIISPGSALQLLLKGHCHFANVLADGSILSKGKVHLAPECWLKSILGKNIPVSSAYAWDKVTFRGRSLSFYLLNMEGDENTPQRCLEENRTGSSSKELITTGTDNLNHHMKIKIIHLVNDEELLPNAVMDMYWDKLIKEDYSESQDWAS</sequence>
<feature type="region of interest" description="Disordered" evidence="2">
    <location>
        <begin position="298"/>
        <end position="360"/>
    </location>
</feature>
<feature type="repeat" description="ANK" evidence="1">
    <location>
        <begin position="203"/>
        <end position="235"/>
    </location>
</feature>
<dbReference type="RefSeq" id="XP_014188973.1">
    <property type="nucleotide sequence ID" value="XM_014333487.2"/>
</dbReference>
<evidence type="ECO:0000256" key="1">
    <source>
        <dbReference type="PROSITE-ProRule" id="PRU00023"/>
    </source>
</evidence>
<name>A0A3Q3CJE7_HAPBU</name>
<dbReference type="OMA" id="QTEMSTW"/>
<dbReference type="Pfam" id="PF12796">
    <property type="entry name" value="Ank_2"/>
    <property type="match status" value="1"/>
</dbReference>